<accession>A0A4Q7ZBQ7</accession>
<reference evidence="1 2" key="1">
    <citation type="submission" date="2019-02" db="EMBL/GenBank/DDBJ databases">
        <title>Genomic Encyclopedia of Type Strains, Phase IV (KMG-IV): sequencing the most valuable type-strain genomes for metagenomic binning, comparative biology and taxonomic classification.</title>
        <authorList>
            <person name="Goeker M."/>
        </authorList>
    </citation>
    <scope>NUCLEOTIDE SEQUENCE [LARGE SCALE GENOMIC DNA]</scope>
    <source>
        <strain evidence="1 2">DSM 105135</strain>
    </source>
</reference>
<evidence type="ECO:0008006" key="3">
    <source>
        <dbReference type="Google" id="ProtNLM"/>
    </source>
</evidence>
<dbReference type="EMBL" id="SHKX01000010">
    <property type="protein sequence ID" value="RZU47413.1"/>
    <property type="molecule type" value="Genomic_DNA"/>
</dbReference>
<organism evidence="1 2">
    <name type="scientific">Fluviicoccus keumensis</name>
    <dbReference type="NCBI Taxonomy" id="1435465"/>
    <lineage>
        <taxon>Bacteria</taxon>
        <taxon>Pseudomonadati</taxon>
        <taxon>Pseudomonadota</taxon>
        <taxon>Gammaproteobacteria</taxon>
        <taxon>Moraxellales</taxon>
        <taxon>Moraxellaceae</taxon>
        <taxon>Fluviicoccus</taxon>
    </lineage>
</organism>
<dbReference type="InterPro" id="IPR036844">
    <property type="entry name" value="Hint_dom_sf"/>
</dbReference>
<protein>
    <recommendedName>
        <fullName evidence="3">Intein</fullName>
    </recommendedName>
</protein>
<dbReference type="Gene3D" id="2.170.16.10">
    <property type="entry name" value="Hedgehog/Intein (Hint) domain"/>
    <property type="match status" value="1"/>
</dbReference>
<gene>
    <name evidence="1" type="ORF">EV700_0375</name>
</gene>
<dbReference type="AlphaFoldDB" id="A0A4Q7ZBQ7"/>
<name>A0A4Q7ZBQ7_9GAMM</name>
<proteinExistence type="predicted"/>
<dbReference type="SUPFAM" id="SSF51294">
    <property type="entry name" value="Hedgehog/intein (Hint) domain"/>
    <property type="match status" value="1"/>
</dbReference>
<evidence type="ECO:0000313" key="1">
    <source>
        <dbReference type="EMBL" id="RZU47413.1"/>
    </source>
</evidence>
<evidence type="ECO:0000313" key="2">
    <source>
        <dbReference type="Proteomes" id="UP000292423"/>
    </source>
</evidence>
<sequence>MILSKSEGGTGVKGYKPVTKKMVFEDELVKAVSVYGNGKVEVFVVTDNHPFWIANSNRGYKGWTAAELLQMNDQLEIINEDGSGTVLYTNPLLSHKKYGQAWMELDWSTQTGTLIDVTKNGPVFNSSVFFGDFDNNTCGYGDDDYQRYKASVYDVEVENCHVYYIGEIGVLVHSIDCSNNSKRRMC</sequence>
<keyword evidence="2" id="KW-1185">Reference proteome</keyword>
<dbReference type="Proteomes" id="UP000292423">
    <property type="component" value="Unassembled WGS sequence"/>
</dbReference>
<comment type="caution">
    <text evidence="1">The sequence shown here is derived from an EMBL/GenBank/DDBJ whole genome shotgun (WGS) entry which is preliminary data.</text>
</comment>